<dbReference type="STRING" id="745368.SAMN02745178_01986"/>
<name>A0A1T4XL98_9FIRM</name>
<organism evidence="1 2">
    <name type="scientific">Gemmiger formicilis</name>
    <dbReference type="NCBI Taxonomy" id="745368"/>
    <lineage>
        <taxon>Bacteria</taxon>
        <taxon>Bacillati</taxon>
        <taxon>Bacillota</taxon>
        <taxon>Clostridia</taxon>
        <taxon>Eubacteriales</taxon>
        <taxon>Gemmiger</taxon>
    </lineage>
</organism>
<dbReference type="AlphaFoldDB" id="A0A1T4XL98"/>
<evidence type="ECO:0000313" key="1">
    <source>
        <dbReference type="EMBL" id="SKA89928.1"/>
    </source>
</evidence>
<gene>
    <name evidence="1" type="ORF">SAMN02745178_01986</name>
</gene>
<proteinExistence type="predicted"/>
<protein>
    <recommendedName>
        <fullName evidence="3">DUF4860 domain-containing protein</fullName>
    </recommendedName>
</protein>
<dbReference type="EMBL" id="FUYF01000011">
    <property type="protein sequence ID" value="SKA89928.1"/>
    <property type="molecule type" value="Genomic_DNA"/>
</dbReference>
<dbReference type="RefSeq" id="WP_078784883.1">
    <property type="nucleotide sequence ID" value="NZ_FUYF01000011.1"/>
</dbReference>
<reference evidence="1 2" key="1">
    <citation type="submission" date="2017-02" db="EMBL/GenBank/DDBJ databases">
        <authorList>
            <person name="Peterson S.W."/>
        </authorList>
    </citation>
    <scope>NUCLEOTIDE SEQUENCE [LARGE SCALE GENOMIC DNA]</scope>
    <source>
        <strain evidence="1 2">ATCC 27749</strain>
    </source>
</reference>
<dbReference type="GeneID" id="93338436"/>
<dbReference type="Pfam" id="PF16152">
    <property type="entry name" value="DUF4860"/>
    <property type="match status" value="1"/>
</dbReference>
<dbReference type="InterPro" id="IPR032340">
    <property type="entry name" value="DUF4860"/>
</dbReference>
<dbReference type="OrthoDB" id="3174811at2"/>
<sequence>MQERAEKFAPAAALALYLVLLGTVLVLAGVGGRLYGALSDSRAANDARRASLTYVAARLRAADAAGAVRVKGRPEGDALVLDDGSGYETRLYLYNGALVEEYAAADTDYRPAAAEKVADTRTFTVVQDGARYIITTDDGEVHVTLHSAGRADE</sequence>
<evidence type="ECO:0000313" key="2">
    <source>
        <dbReference type="Proteomes" id="UP000190286"/>
    </source>
</evidence>
<keyword evidence="2" id="KW-1185">Reference proteome</keyword>
<accession>A0A1T4XL98</accession>
<evidence type="ECO:0008006" key="3">
    <source>
        <dbReference type="Google" id="ProtNLM"/>
    </source>
</evidence>
<dbReference type="Proteomes" id="UP000190286">
    <property type="component" value="Unassembled WGS sequence"/>
</dbReference>